<comment type="caution">
    <text evidence="12">The sequence shown here is derived from an EMBL/GenBank/DDBJ whole genome shotgun (WGS) entry which is preliminary data.</text>
</comment>
<keyword evidence="5" id="KW-0862">Zinc</keyword>
<reference evidence="12" key="1">
    <citation type="submission" date="2023-07" db="EMBL/GenBank/DDBJ databases">
        <title>Chromosome-level genome assembly of Artemia franciscana.</title>
        <authorList>
            <person name="Jo E."/>
        </authorList>
    </citation>
    <scope>NUCLEOTIDE SEQUENCE</scope>
    <source>
        <tissue evidence="12">Whole body</tissue>
    </source>
</reference>
<dbReference type="InterPro" id="IPR001878">
    <property type="entry name" value="Znf_CCHC"/>
</dbReference>
<evidence type="ECO:0000256" key="1">
    <source>
        <dbReference type="ARBA" id="ARBA00004123"/>
    </source>
</evidence>
<gene>
    <name evidence="12" type="ORF">QYM36_000062</name>
</gene>
<comment type="subcellular location">
    <subcellularLocation>
        <location evidence="1">Nucleus</location>
    </subcellularLocation>
</comment>
<feature type="region of interest" description="Disordered" evidence="10">
    <location>
        <begin position="630"/>
        <end position="650"/>
    </location>
</feature>
<keyword evidence="2" id="KW-0479">Metal-binding</keyword>
<dbReference type="EMBL" id="JAVRJZ010000002">
    <property type="protein sequence ID" value="KAK2725437.1"/>
    <property type="molecule type" value="Genomic_DNA"/>
</dbReference>
<feature type="domain" description="CCHC-type" evidence="11">
    <location>
        <begin position="314"/>
        <end position="330"/>
    </location>
</feature>
<protein>
    <recommendedName>
        <fullName evidence="7">Zinc finger CCHC domain-containing protein 7</fullName>
    </recommendedName>
    <alternativeName>
        <fullName evidence="8">TRAMP-like complex RNA-binding factor ZCCHC7</fullName>
    </alternativeName>
</protein>
<evidence type="ECO:0000256" key="3">
    <source>
        <dbReference type="ARBA" id="ARBA00022737"/>
    </source>
</evidence>
<dbReference type="AlphaFoldDB" id="A0AA88IC99"/>
<keyword evidence="3" id="KW-0677">Repeat</keyword>
<dbReference type="GO" id="GO:0071031">
    <property type="term" value="P:nuclear mRNA surveillance of mRNA 3'-end processing"/>
    <property type="evidence" value="ECO:0007669"/>
    <property type="project" value="TreeGrafter"/>
</dbReference>
<evidence type="ECO:0000256" key="4">
    <source>
        <dbReference type="ARBA" id="ARBA00022771"/>
    </source>
</evidence>
<dbReference type="GO" id="GO:0071037">
    <property type="term" value="P:nuclear polyadenylation-dependent snRNA catabolic process"/>
    <property type="evidence" value="ECO:0007669"/>
    <property type="project" value="TreeGrafter"/>
</dbReference>
<name>A0AA88IC99_ARTSF</name>
<dbReference type="PANTHER" id="PTHR46543">
    <property type="entry name" value="ZINC FINGER CCHC DOMAIN-CONTAINING PROTEIN 7"/>
    <property type="match status" value="1"/>
</dbReference>
<dbReference type="PANTHER" id="PTHR46543:SF1">
    <property type="entry name" value="ZINC FINGER CCHC DOMAIN-CONTAINING PROTEIN 7"/>
    <property type="match status" value="1"/>
</dbReference>
<evidence type="ECO:0000256" key="6">
    <source>
        <dbReference type="ARBA" id="ARBA00023242"/>
    </source>
</evidence>
<organism evidence="12 13">
    <name type="scientific">Artemia franciscana</name>
    <name type="common">Brine shrimp</name>
    <name type="synonym">Artemia sanfranciscana</name>
    <dbReference type="NCBI Taxonomy" id="6661"/>
    <lineage>
        <taxon>Eukaryota</taxon>
        <taxon>Metazoa</taxon>
        <taxon>Ecdysozoa</taxon>
        <taxon>Arthropoda</taxon>
        <taxon>Crustacea</taxon>
        <taxon>Branchiopoda</taxon>
        <taxon>Anostraca</taxon>
        <taxon>Artemiidae</taxon>
        <taxon>Artemia</taxon>
    </lineage>
</organism>
<dbReference type="Gene3D" id="4.10.60.10">
    <property type="entry name" value="Zinc finger, CCHC-type"/>
    <property type="match status" value="2"/>
</dbReference>
<dbReference type="GO" id="GO:0031499">
    <property type="term" value="C:TRAMP complex"/>
    <property type="evidence" value="ECO:0007669"/>
    <property type="project" value="TreeGrafter"/>
</dbReference>
<evidence type="ECO:0000256" key="8">
    <source>
        <dbReference type="ARBA" id="ARBA00043023"/>
    </source>
</evidence>
<dbReference type="Proteomes" id="UP001187531">
    <property type="component" value="Unassembled WGS sequence"/>
</dbReference>
<evidence type="ECO:0000256" key="7">
    <source>
        <dbReference type="ARBA" id="ARBA00041190"/>
    </source>
</evidence>
<evidence type="ECO:0000256" key="5">
    <source>
        <dbReference type="ARBA" id="ARBA00022833"/>
    </source>
</evidence>
<proteinExistence type="predicted"/>
<dbReference type="GO" id="GO:0071039">
    <property type="term" value="P:nuclear polyadenylation-dependent CUT catabolic process"/>
    <property type="evidence" value="ECO:0007669"/>
    <property type="project" value="TreeGrafter"/>
</dbReference>
<keyword evidence="4 9" id="KW-0863">Zinc-finger</keyword>
<accession>A0AA88IC99</accession>
<dbReference type="GO" id="GO:0071035">
    <property type="term" value="P:nuclear polyadenylation-dependent rRNA catabolic process"/>
    <property type="evidence" value="ECO:0007669"/>
    <property type="project" value="TreeGrafter"/>
</dbReference>
<dbReference type="InterPro" id="IPR051644">
    <property type="entry name" value="TRAMP_AT-DNA-binding"/>
</dbReference>
<evidence type="ECO:0000313" key="13">
    <source>
        <dbReference type="Proteomes" id="UP001187531"/>
    </source>
</evidence>
<evidence type="ECO:0000313" key="12">
    <source>
        <dbReference type="EMBL" id="KAK2725433.1"/>
    </source>
</evidence>
<keyword evidence="6" id="KW-0539">Nucleus</keyword>
<keyword evidence="13" id="KW-1185">Reference proteome</keyword>
<evidence type="ECO:0000256" key="2">
    <source>
        <dbReference type="ARBA" id="ARBA00022723"/>
    </source>
</evidence>
<dbReference type="EMBL" id="JAVRJZ010000002">
    <property type="protein sequence ID" value="KAK2725433.1"/>
    <property type="molecule type" value="Genomic_DNA"/>
</dbReference>
<evidence type="ECO:0000256" key="10">
    <source>
        <dbReference type="SAM" id="MobiDB-lite"/>
    </source>
</evidence>
<dbReference type="EMBL" id="JAVRJZ010000002">
    <property type="protein sequence ID" value="KAK2725434.1"/>
    <property type="molecule type" value="Genomic_DNA"/>
</dbReference>
<dbReference type="GO" id="GO:0071038">
    <property type="term" value="P:TRAMP-dependent tRNA surveillance pathway"/>
    <property type="evidence" value="ECO:0007669"/>
    <property type="project" value="TreeGrafter"/>
</dbReference>
<dbReference type="InterPro" id="IPR036875">
    <property type="entry name" value="Znf_CCHC_sf"/>
</dbReference>
<sequence length="650" mass="74409">MDIDELDEFDLQEIEAALYAKIHHEIYEECSGPTGEASSTALSSSCVTESYTAEDNFVAVQSHTAGHFRSLEEDAIYIIEEGSKYSVQSKCISSSSKATTVILSDSDEDIVCISANESNKNIIHIDSDSDVSIIPTEVNKDKPSVMKTRTGVSSFYKKKDDDPLTSGERSFLRLHFGFEKDKTELAKNKKKKQHVVFESDSDEEIHMRDITNLDSDISLNIEGTLASEHTNILRKIDAIVNQSVFVEQQDGEGDRVPRSWTDDMKQFYNNTKDLCDIDMAIRQLPKDKELWKIDPADKYKDFRRNRYFNTYKGRCSNCNQVGHPFRECPDPIKPIICSMCGGVGHNRFQCQLALCLQCGTRTPKYQEMCSRCRHDLRIICCICKMQGHGPVRCPDVWRRYHLSTEPGHVLAPCTPPQRLIVRKTGCCNCASKHHSVSSCPSRRESVLPLHLNETIFSYENPFCYDSEIPTIFKRKIDDEQIKEVDEPRKVVGNQDCDIAPRCVHYKIIDTYSLKFRKCIYDEVKKIWPTIALGKCPKRSSNSNTYLIHGIHIDGASRKIKKKVASYLENAFSFLRSISLTQGRKAVSQNMDSLVVENREALLNEHIRESPEWKELFYSLDCHVQAVTSRTAVKKKKRKKEKRIQHQHLFK</sequence>
<evidence type="ECO:0000256" key="9">
    <source>
        <dbReference type="PROSITE-ProRule" id="PRU00047"/>
    </source>
</evidence>
<dbReference type="PROSITE" id="PS50158">
    <property type="entry name" value="ZF_CCHC"/>
    <property type="match status" value="1"/>
</dbReference>
<evidence type="ECO:0000259" key="11">
    <source>
        <dbReference type="PROSITE" id="PS50158"/>
    </source>
</evidence>
<dbReference type="GO" id="GO:0003723">
    <property type="term" value="F:RNA binding"/>
    <property type="evidence" value="ECO:0007669"/>
    <property type="project" value="TreeGrafter"/>
</dbReference>
<dbReference type="SMART" id="SM00343">
    <property type="entry name" value="ZnF_C2HC"/>
    <property type="match status" value="3"/>
</dbReference>
<dbReference type="GO" id="GO:0071036">
    <property type="term" value="P:nuclear polyadenylation-dependent snoRNA catabolic process"/>
    <property type="evidence" value="ECO:0007669"/>
    <property type="project" value="TreeGrafter"/>
</dbReference>
<dbReference type="GO" id="GO:0008270">
    <property type="term" value="F:zinc ion binding"/>
    <property type="evidence" value="ECO:0007669"/>
    <property type="project" value="UniProtKB-KW"/>
</dbReference>
<feature type="compositionally biased region" description="Basic residues" evidence="10">
    <location>
        <begin position="631"/>
        <end position="650"/>
    </location>
</feature>
<dbReference type="SUPFAM" id="SSF57756">
    <property type="entry name" value="Retrovirus zinc finger-like domains"/>
    <property type="match status" value="1"/>
</dbReference>